<feature type="transmembrane region" description="Helical" evidence="1">
    <location>
        <begin position="250"/>
        <end position="267"/>
    </location>
</feature>
<dbReference type="InterPro" id="IPR050879">
    <property type="entry name" value="Acyltransferase_3"/>
</dbReference>
<feature type="transmembrane region" description="Helical" evidence="1">
    <location>
        <begin position="197"/>
        <end position="219"/>
    </location>
</feature>
<dbReference type="Proteomes" id="UP000185924">
    <property type="component" value="Unassembled WGS sequence"/>
</dbReference>
<evidence type="ECO:0000313" key="3">
    <source>
        <dbReference type="EMBL" id="SIR41794.1"/>
    </source>
</evidence>
<feature type="transmembrane region" description="Helical" evidence="1">
    <location>
        <begin position="174"/>
        <end position="191"/>
    </location>
</feature>
<dbReference type="EMBL" id="FTNM01000006">
    <property type="protein sequence ID" value="SIR41794.1"/>
    <property type="molecule type" value="Genomic_DNA"/>
</dbReference>
<feature type="transmembrane region" description="Helical" evidence="1">
    <location>
        <begin position="103"/>
        <end position="122"/>
    </location>
</feature>
<dbReference type="Pfam" id="PF01757">
    <property type="entry name" value="Acyl_transf_3"/>
    <property type="match status" value="1"/>
</dbReference>
<accession>A0A1N7ARV0</accession>
<keyword evidence="3" id="KW-0808">Transferase</keyword>
<organism evidence="3 4">
    <name type="scientific">Pontibacter lucknowensis</name>
    <dbReference type="NCBI Taxonomy" id="1077936"/>
    <lineage>
        <taxon>Bacteria</taxon>
        <taxon>Pseudomonadati</taxon>
        <taxon>Bacteroidota</taxon>
        <taxon>Cytophagia</taxon>
        <taxon>Cytophagales</taxon>
        <taxon>Hymenobacteraceae</taxon>
        <taxon>Pontibacter</taxon>
    </lineage>
</organism>
<dbReference type="PANTHER" id="PTHR23028">
    <property type="entry name" value="ACETYLTRANSFERASE"/>
    <property type="match status" value="1"/>
</dbReference>
<evidence type="ECO:0000259" key="2">
    <source>
        <dbReference type="Pfam" id="PF01757"/>
    </source>
</evidence>
<dbReference type="PANTHER" id="PTHR23028:SF53">
    <property type="entry name" value="ACYL_TRANSF_3 DOMAIN-CONTAINING PROTEIN"/>
    <property type="match status" value="1"/>
</dbReference>
<feature type="domain" description="Acyltransferase 3" evidence="2">
    <location>
        <begin position="24"/>
        <end position="328"/>
    </location>
</feature>
<name>A0A1N7ARV0_9BACT</name>
<keyword evidence="1" id="KW-0472">Membrane</keyword>
<feature type="transmembrane region" description="Helical" evidence="1">
    <location>
        <begin position="23"/>
        <end position="42"/>
    </location>
</feature>
<dbReference type="GO" id="GO:0009103">
    <property type="term" value="P:lipopolysaccharide biosynthetic process"/>
    <property type="evidence" value="ECO:0007669"/>
    <property type="project" value="TreeGrafter"/>
</dbReference>
<sequence>MQKEPDIVLTPSEPHLIIVMNRLLFLDALRGIAALSVALFHYTSVYRSLYGHSFSPAFDFDYGLFGVELFFMISGFVIFFSFDRIKSGSEFLFNRGIRLYPTYWFSMITTFVVVQTFSLPGLETTFTDMLVNLTMFQKLARVPDVDGVYWSLFSEWMFYLMMLGLFMTNNLKRILWVGPIWVLLSLVHKYGVSFGPVGAILNLYHGVFFYAGILFYLLMKQPEKRNIVLAHLLFCIAVIVALYLPEGLPHTLVVISFFGVFYLGLIGKMEFLVNKVLLFLGSISYALYLIHQFVGYVIINETKHLFGDSLLVIVPPLAITLTAAWLITAYIEKPVVSRLKTWYKQRSGHTLPQEKKIPVSGFAKPETAPTK</sequence>
<reference evidence="4" key="1">
    <citation type="submission" date="2017-01" db="EMBL/GenBank/DDBJ databases">
        <authorList>
            <person name="Varghese N."/>
            <person name="Submissions S."/>
        </authorList>
    </citation>
    <scope>NUCLEOTIDE SEQUENCE [LARGE SCALE GENOMIC DNA]</scope>
    <source>
        <strain evidence="4">DM9</strain>
    </source>
</reference>
<evidence type="ECO:0000256" key="1">
    <source>
        <dbReference type="SAM" id="Phobius"/>
    </source>
</evidence>
<dbReference type="InterPro" id="IPR002656">
    <property type="entry name" value="Acyl_transf_3_dom"/>
</dbReference>
<proteinExistence type="predicted"/>
<feature type="transmembrane region" description="Helical" evidence="1">
    <location>
        <begin position="276"/>
        <end position="299"/>
    </location>
</feature>
<feature type="transmembrane region" description="Helical" evidence="1">
    <location>
        <begin position="226"/>
        <end position="244"/>
    </location>
</feature>
<keyword evidence="3" id="KW-0012">Acyltransferase</keyword>
<dbReference type="AlphaFoldDB" id="A0A1N7ARV0"/>
<keyword evidence="4" id="KW-1185">Reference proteome</keyword>
<dbReference type="GO" id="GO:0016020">
    <property type="term" value="C:membrane"/>
    <property type="evidence" value="ECO:0007669"/>
    <property type="project" value="TreeGrafter"/>
</dbReference>
<feature type="transmembrane region" description="Helical" evidence="1">
    <location>
        <begin position="148"/>
        <end position="167"/>
    </location>
</feature>
<protein>
    <submittedName>
        <fullName evidence="3">Peptidoglycan/LPS O-acetylase OafA/YrhL, contains acyltransferase and SGNH-hydrolase domains</fullName>
    </submittedName>
</protein>
<keyword evidence="1" id="KW-1133">Transmembrane helix</keyword>
<feature type="transmembrane region" description="Helical" evidence="1">
    <location>
        <begin position="311"/>
        <end position="331"/>
    </location>
</feature>
<keyword evidence="3" id="KW-0378">Hydrolase</keyword>
<dbReference type="GO" id="GO:0016787">
    <property type="term" value="F:hydrolase activity"/>
    <property type="evidence" value="ECO:0007669"/>
    <property type="project" value="UniProtKB-KW"/>
</dbReference>
<keyword evidence="1" id="KW-0812">Transmembrane</keyword>
<feature type="transmembrane region" description="Helical" evidence="1">
    <location>
        <begin position="62"/>
        <end position="82"/>
    </location>
</feature>
<evidence type="ECO:0000313" key="4">
    <source>
        <dbReference type="Proteomes" id="UP000185924"/>
    </source>
</evidence>
<dbReference type="GO" id="GO:0016747">
    <property type="term" value="F:acyltransferase activity, transferring groups other than amino-acyl groups"/>
    <property type="evidence" value="ECO:0007669"/>
    <property type="project" value="InterPro"/>
</dbReference>
<gene>
    <name evidence="3" type="ORF">SAMN05421545_3527</name>
</gene>